<dbReference type="Proteomes" id="UP001058271">
    <property type="component" value="Chromosome"/>
</dbReference>
<name>A0ABY5Z5Z7_9ACTN</name>
<proteinExistence type="predicted"/>
<evidence type="ECO:0000313" key="2">
    <source>
        <dbReference type="EMBL" id="UWZ37277.1"/>
    </source>
</evidence>
<gene>
    <name evidence="2" type="ORF">Drose_03020</name>
</gene>
<reference evidence="2" key="1">
    <citation type="submission" date="2021-04" db="EMBL/GenBank/DDBJ databases">
        <title>Biosynthetic gene clusters of Dactylosporangioum roseum.</title>
        <authorList>
            <person name="Hartkoorn R.C."/>
            <person name="Beaudoing E."/>
            <person name="Hot D."/>
            <person name="Moureu S."/>
        </authorList>
    </citation>
    <scope>NUCLEOTIDE SEQUENCE</scope>
    <source>
        <strain evidence="2">NRRL B-16295</strain>
    </source>
</reference>
<evidence type="ECO:0000256" key="1">
    <source>
        <dbReference type="SAM" id="MobiDB-lite"/>
    </source>
</evidence>
<evidence type="ECO:0000313" key="3">
    <source>
        <dbReference type="Proteomes" id="UP001058271"/>
    </source>
</evidence>
<feature type="compositionally biased region" description="Basic residues" evidence="1">
    <location>
        <begin position="165"/>
        <end position="174"/>
    </location>
</feature>
<feature type="region of interest" description="Disordered" evidence="1">
    <location>
        <begin position="128"/>
        <end position="174"/>
    </location>
</feature>
<protein>
    <submittedName>
        <fullName evidence="2">Uncharacterized protein</fullName>
    </submittedName>
</protein>
<sequence length="174" mass="18451">MPTNITTKTTTRKIPTPLYAAAGAGDLAYEQLRKLPTTVAQIRARVGELRPVVTEAVSSDLDRLRVVARRNATNLLSNAQAGAQVAQHRAFEVYTDLVARGEKVVSTARGAEAKIEIEPAEKTVTAEVKATETPARTAATTPAHTTATTTPARTTTTTTTPAKKTTAKKTAAKK</sequence>
<keyword evidence="3" id="KW-1185">Reference proteome</keyword>
<dbReference type="EMBL" id="CP073721">
    <property type="protein sequence ID" value="UWZ37277.1"/>
    <property type="molecule type" value="Genomic_DNA"/>
</dbReference>
<dbReference type="RefSeq" id="WP_260729982.1">
    <property type="nucleotide sequence ID" value="NZ_BAAABS010000010.1"/>
</dbReference>
<accession>A0ABY5Z5Z7</accession>
<organism evidence="2 3">
    <name type="scientific">Dactylosporangium roseum</name>
    <dbReference type="NCBI Taxonomy" id="47989"/>
    <lineage>
        <taxon>Bacteria</taxon>
        <taxon>Bacillati</taxon>
        <taxon>Actinomycetota</taxon>
        <taxon>Actinomycetes</taxon>
        <taxon>Micromonosporales</taxon>
        <taxon>Micromonosporaceae</taxon>
        <taxon>Dactylosporangium</taxon>
    </lineage>
</organism>
<feature type="compositionally biased region" description="Low complexity" evidence="1">
    <location>
        <begin position="131"/>
        <end position="164"/>
    </location>
</feature>